<dbReference type="EMBL" id="BDDX01000009">
    <property type="protein sequence ID" value="GAT90789.1"/>
    <property type="molecule type" value="Genomic_DNA"/>
</dbReference>
<dbReference type="InterPro" id="IPR005170">
    <property type="entry name" value="Transptr-assoc_dom"/>
</dbReference>
<dbReference type="InterPro" id="IPR016169">
    <property type="entry name" value="FAD-bd_PCMH_sub2"/>
</dbReference>
<dbReference type="Proteomes" id="UP000186588">
    <property type="component" value="Unassembled WGS sequence"/>
</dbReference>
<dbReference type="Pfam" id="PF00571">
    <property type="entry name" value="CBS"/>
    <property type="match status" value="2"/>
</dbReference>
<dbReference type="PANTHER" id="PTHR43099">
    <property type="entry name" value="UPF0053 PROTEIN YRKA"/>
    <property type="match status" value="1"/>
</dbReference>
<comment type="caution">
    <text evidence="9">The sequence shown here is derived from an EMBL/GenBank/DDBJ whole genome shotgun (WGS) entry which is preliminary data.</text>
</comment>
<dbReference type="RefSeq" id="WP_041152478.1">
    <property type="nucleotide sequence ID" value="NZ_BDDX01000009.1"/>
</dbReference>
<dbReference type="PATRIC" id="fig|148814.19.peg.88"/>
<protein>
    <submittedName>
        <fullName evidence="9">Hemolysin-like protein</fullName>
    </submittedName>
</protein>
<keyword evidence="3" id="KW-1003">Cell membrane</keyword>
<dbReference type="Pfam" id="PF01595">
    <property type="entry name" value="CNNM"/>
    <property type="match status" value="1"/>
</dbReference>
<comment type="subcellular location">
    <subcellularLocation>
        <location evidence="1">Cell membrane</location>
        <topology evidence="1">Multi-pass membrane protein</topology>
    </subcellularLocation>
</comment>
<evidence type="ECO:0000313" key="10">
    <source>
        <dbReference type="Proteomes" id="UP000186588"/>
    </source>
</evidence>
<keyword evidence="4" id="KW-0812">Transmembrane</keyword>
<dbReference type="InterPro" id="IPR000644">
    <property type="entry name" value="CBS_dom"/>
</dbReference>
<dbReference type="PROSITE" id="PS51371">
    <property type="entry name" value="CBS"/>
    <property type="match status" value="2"/>
</dbReference>
<dbReference type="GO" id="GO:0005886">
    <property type="term" value="C:plasma membrane"/>
    <property type="evidence" value="ECO:0007669"/>
    <property type="project" value="UniProtKB-SubCell"/>
</dbReference>
<dbReference type="InterPro" id="IPR044751">
    <property type="entry name" value="Ion_transp-like_CBS"/>
</dbReference>
<dbReference type="InterPro" id="IPR046342">
    <property type="entry name" value="CBS_dom_sf"/>
</dbReference>
<evidence type="ECO:0000256" key="3">
    <source>
        <dbReference type="ARBA" id="ARBA00022475"/>
    </source>
</evidence>
<dbReference type="CDD" id="cd04590">
    <property type="entry name" value="CBS_pair_CorC_HlyC_assoc"/>
    <property type="match status" value="1"/>
</dbReference>
<evidence type="ECO:0000256" key="1">
    <source>
        <dbReference type="ARBA" id="ARBA00004651"/>
    </source>
</evidence>
<organism evidence="9 10">
    <name type="scientific">Apilactobacillus kunkeei</name>
    <dbReference type="NCBI Taxonomy" id="148814"/>
    <lineage>
        <taxon>Bacteria</taxon>
        <taxon>Bacillati</taxon>
        <taxon>Bacillota</taxon>
        <taxon>Bacilli</taxon>
        <taxon>Lactobacillales</taxon>
        <taxon>Lactobacillaceae</taxon>
        <taxon>Apilactobacillus</taxon>
    </lineage>
</organism>
<comment type="similarity">
    <text evidence="2">Belongs to the UPF0053 family.</text>
</comment>
<keyword evidence="7" id="KW-0129">CBS domain</keyword>
<evidence type="ECO:0000313" key="9">
    <source>
        <dbReference type="EMBL" id="GAT90789.1"/>
    </source>
</evidence>
<evidence type="ECO:0000256" key="8">
    <source>
        <dbReference type="ARBA" id="ARBA00023136"/>
    </source>
</evidence>
<dbReference type="InterPro" id="IPR002550">
    <property type="entry name" value="CNNM"/>
</dbReference>
<evidence type="ECO:0000256" key="5">
    <source>
        <dbReference type="ARBA" id="ARBA00022737"/>
    </source>
</evidence>
<dbReference type="AlphaFoldDB" id="A0A0C3AFP2"/>
<dbReference type="SUPFAM" id="SSF54631">
    <property type="entry name" value="CBS-domain pair"/>
    <property type="match status" value="1"/>
</dbReference>
<evidence type="ECO:0000256" key="7">
    <source>
        <dbReference type="ARBA" id="ARBA00023122"/>
    </source>
</evidence>
<dbReference type="Gene3D" id="3.10.580.10">
    <property type="entry name" value="CBS-domain"/>
    <property type="match status" value="1"/>
</dbReference>
<dbReference type="SMART" id="SM01091">
    <property type="entry name" value="CorC_HlyC"/>
    <property type="match status" value="1"/>
</dbReference>
<keyword evidence="5" id="KW-0677">Repeat</keyword>
<dbReference type="InterPro" id="IPR036318">
    <property type="entry name" value="FAD-bd_PCMH-like_sf"/>
</dbReference>
<dbReference type="SMART" id="SM00116">
    <property type="entry name" value="CBS"/>
    <property type="match status" value="2"/>
</dbReference>
<keyword evidence="6" id="KW-1133">Transmembrane helix</keyword>
<keyword evidence="8" id="KW-0472">Membrane</keyword>
<dbReference type="SUPFAM" id="SSF56176">
    <property type="entry name" value="FAD-binding/transporter-associated domain-like"/>
    <property type="match status" value="1"/>
</dbReference>
<name>A0A0C3AFP2_9LACO</name>
<dbReference type="PROSITE" id="PS51846">
    <property type="entry name" value="CNNM"/>
    <property type="match status" value="1"/>
</dbReference>
<dbReference type="Gene3D" id="3.30.465.10">
    <property type="match status" value="1"/>
</dbReference>
<dbReference type="InterPro" id="IPR051676">
    <property type="entry name" value="UPF0053_domain"/>
</dbReference>
<evidence type="ECO:0000256" key="2">
    <source>
        <dbReference type="ARBA" id="ARBA00006337"/>
    </source>
</evidence>
<evidence type="ECO:0000256" key="6">
    <source>
        <dbReference type="ARBA" id="ARBA00022989"/>
    </source>
</evidence>
<dbReference type="GO" id="GO:0050660">
    <property type="term" value="F:flavin adenine dinucleotide binding"/>
    <property type="evidence" value="ECO:0007669"/>
    <property type="project" value="InterPro"/>
</dbReference>
<proteinExistence type="inferred from homology"/>
<gene>
    <name evidence="9" type="primary">tlyC</name>
    <name evidence="9" type="ORF">FF306_00899</name>
</gene>
<dbReference type="PANTHER" id="PTHR43099:SF2">
    <property type="entry name" value="UPF0053 PROTEIN YRKA"/>
    <property type="match status" value="1"/>
</dbReference>
<accession>A0A0C3AFP2</accession>
<sequence length="463" mass="52454">MDSGAIFFQIVIVLIAFFFAAYFVACEFALVQTRYSMLEEEEENKGKSKKLTREMHMITNLNDYLSTTQVGVSVCGIIMGWVGESLIVDAIFDLLELKSGWVTAGTAHAIGGVIGILILTYLEVVFTEVVPKNISIAMPRRILGYVATPLHYFHTIFYPGVWAINVSAAGVVKLMGLKMTDESDESMSQAEILSISKEAVENGDLEKYDYLYMQRAFDFNDKVAKDIMIDRTQLTVMDINTLVDDAITVYLQSKFSRIPVVIDNNKDNILGYVYCYDLVRQSRVNSNIPVERLIRDIGTVPETMKITEVLQKMITMRTPIVVVVDEYGGTSGIITDKDIYEELFGTVRDEIDPATNEYVFKQPKGTYQVSGKMTTYDFERYFKTEIKDFSKSDSVTLSGYFIDNNPGVQIKPGTEFKVDTFTFKVLHFENSFIDLFEVDDLRDNHEAMAEKSSEEPKDEESKD</sequence>
<dbReference type="Pfam" id="PF03471">
    <property type="entry name" value="CorC_HlyC"/>
    <property type="match status" value="1"/>
</dbReference>
<evidence type="ECO:0000256" key="4">
    <source>
        <dbReference type="ARBA" id="ARBA00022692"/>
    </source>
</evidence>
<reference evidence="9 10" key="1">
    <citation type="journal article" date="2016" name="Syst. Appl. Microbiol.">
        <title>Genomic characterization of a fructophilic bee symbiont Lactobacillus kunkeei reveals its niche-specific adaptation.</title>
        <authorList>
            <person name="Maeno S."/>
            <person name="Tanizawa Y."/>
            <person name="Kanesaki Y."/>
            <person name="Kubota E."/>
            <person name="Kumar H."/>
            <person name="Dicks L."/>
            <person name="Salminen S."/>
            <person name="Nakagawa J."/>
            <person name="Arita M."/>
            <person name="Endo A."/>
        </authorList>
    </citation>
    <scope>NUCLEOTIDE SEQUENCE [LARGE SCALE GENOMIC DNA]</scope>
    <source>
        <strain evidence="9 10">FF30-6</strain>
    </source>
</reference>